<organism evidence="6 7">
    <name type="scientific">Rubricella aquisinus</name>
    <dbReference type="NCBI Taxonomy" id="2028108"/>
    <lineage>
        <taxon>Bacteria</taxon>
        <taxon>Pseudomonadati</taxon>
        <taxon>Pseudomonadota</taxon>
        <taxon>Alphaproteobacteria</taxon>
        <taxon>Rhodobacterales</taxon>
        <taxon>Paracoccaceae</taxon>
        <taxon>Rubricella</taxon>
    </lineage>
</organism>
<comment type="caution">
    <text evidence="6">The sequence shown here is derived from an EMBL/GenBank/DDBJ whole genome shotgun (WGS) entry which is preliminary data.</text>
</comment>
<dbReference type="Gene3D" id="1.20.120.550">
    <property type="entry name" value="Membrane associated eicosanoid/glutathione metabolism-like domain"/>
    <property type="match status" value="1"/>
</dbReference>
<dbReference type="Proteomes" id="UP000553766">
    <property type="component" value="Unassembled WGS sequence"/>
</dbReference>
<name>A0A840WN53_9RHOB</name>
<feature type="transmembrane region" description="Helical" evidence="5">
    <location>
        <begin position="108"/>
        <end position="130"/>
    </location>
</feature>
<keyword evidence="3 5" id="KW-1133">Transmembrane helix</keyword>
<dbReference type="InterPro" id="IPR023352">
    <property type="entry name" value="MAPEG-like_dom_sf"/>
</dbReference>
<comment type="subcellular location">
    <subcellularLocation>
        <location evidence="1">Membrane</location>
    </subcellularLocation>
</comment>
<evidence type="ECO:0000256" key="4">
    <source>
        <dbReference type="ARBA" id="ARBA00023136"/>
    </source>
</evidence>
<evidence type="ECO:0000256" key="5">
    <source>
        <dbReference type="SAM" id="Phobius"/>
    </source>
</evidence>
<dbReference type="PANTHER" id="PTHR35814">
    <property type="match status" value="1"/>
</dbReference>
<evidence type="ECO:0000313" key="7">
    <source>
        <dbReference type="Proteomes" id="UP000553766"/>
    </source>
</evidence>
<evidence type="ECO:0000256" key="1">
    <source>
        <dbReference type="ARBA" id="ARBA00004370"/>
    </source>
</evidence>
<protein>
    <recommendedName>
        <fullName evidence="8">Glutathione S-transferase</fullName>
    </recommendedName>
</protein>
<evidence type="ECO:0008006" key="8">
    <source>
        <dbReference type="Google" id="ProtNLM"/>
    </source>
</evidence>
<evidence type="ECO:0000256" key="2">
    <source>
        <dbReference type="ARBA" id="ARBA00022692"/>
    </source>
</evidence>
<keyword evidence="4 5" id="KW-0472">Membrane</keyword>
<dbReference type="GO" id="GO:0016020">
    <property type="term" value="C:membrane"/>
    <property type="evidence" value="ECO:0007669"/>
    <property type="project" value="UniProtKB-SubCell"/>
</dbReference>
<dbReference type="PANTHER" id="PTHR35814:SF1">
    <property type="entry name" value="GLUTATHIONE S-TRANSFERASE-RELATED"/>
    <property type="match status" value="1"/>
</dbReference>
<accession>A0A840WN53</accession>
<keyword evidence="7" id="KW-1185">Reference proteome</keyword>
<dbReference type="RefSeq" id="WP_184012161.1">
    <property type="nucleotide sequence ID" value="NZ_JACIJS010000007.1"/>
</dbReference>
<keyword evidence="2 5" id="KW-0812">Transmembrane</keyword>
<evidence type="ECO:0000313" key="6">
    <source>
        <dbReference type="EMBL" id="MBB5516498.1"/>
    </source>
</evidence>
<dbReference type="AlphaFoldDB" id="A0A840WN53"/>
<evidence type="ECO:0000256" key="3">
    <source>
        <dbReference type="ARBA" id="ARBA00022989"/>
    </source>
</evidence>
<dbReference type="EMBL" id="JACIJS010000007">
    <property type="protein sequence ID" value="MBB5516498.1"/>
    <property type="molecule type" value="Genomic_DNA"/>
</dbReference>
<reference evidence="6 7" key="1">
    <citation type="submission" date="2020-08" db="EMBL/GenBank/DDBJ databases">
        <title>Genomic Encyclopedia of Type Strains, Phase IV (KMG-IV): sequencing the most valuable type-strain genomes for metagenomic binning, comparative biology and taxonomic classification.</title>
        <authorList>
            <person name="Goeker M."/>
        </authorList>
    </citation>
    <scope>NUCLEOTIDE SEQUENCE [LARGE SCALE GENOMIC DNA]</scope>
    <source>
        <strain evidence="6 7">DSM 103377</strain>
    </source>
</reference>
<sequence length="131" mass="13654">MNEAMNALALYAGGLGLVLIALAVNVVRVRVREGVLMGDGGNKAMIRAMRGMANFVEFVPLTLGLLVLIALLGAPVLAMHLLGGTLFVGRLVHGWHFMQADAPGWQRSFGALASLVVLGASSAGLILHAII</sequence>
<gene>
    <name evidence="6" type="ORF">FHS89_002529</name>
</gene>
<dbReference type="InterPro" id="IPR001129">
    <property type="entry name" value="Membr-assoc_MAPEG"/>
</dbReference>
<dbReference type="Pfam" id="PF01124">
    <property type="entry name" value="MAPEG"/>
    <property type="match status" value="1"/>
</dbReference>
<dbReference type="SUPFAM" id="SSF161084">
    <property type="entry name" value="MAPEG domain-like"/>
    <property type="match status" value="1"/>
</dbReference>
<feature type="transmembrane region" description="Helical" evidence="5">
    <location>
        <begin position="55"/>
        <end position="88"/>
    </location>
</feature>
<proteinExistence type="predicted"/>
<feature type="transmembrane region" description="Helical" evidence="5">
    <location>
        <begin position="6"/>
        <end position="27"/>
    </location>
</feature>